<evidence type="ECO:0000313" key="3">
    <source>
        <dbReference type="Proteomes" id="UP000799764"/>
    </source>
</evidence>
<sequence length="391" mass="44146">MPPLQSAAATPAASEEVVGRSTRPKPTSEDAVVGSKRACSTPLPRDKDDSAASGSDAESVNESPTKSRRHDDRDPFPVDQVGLLSLAPRAQLEGSPAVKQEPPDDETTFLHDRSLANATDIKPELSKIRIKTESPMDTIESGSADNMASGSYIKQEQSPPDSVDQEAPVTDPNFNPEIKREIKSESLEPVDLHPERDVSEPHPGDEGNEPGSEDEEEEEEERELVEPGSDYTFDSGKRHIPFQPRHDELAEGLEYYHREVLRIYEDTHPDASSYIFPVGRFRGMRVTKVPAWYVVEKQAWLENQPRAFQDLREALTWRGLKANTNRWMLDARWNGHHWIPERLGPFLYSTTRAVQKIPSLEEYPCTCLTCGWRFQNSTPNRAGSYIDERRW</sequence>
<evidence type="ECO:0000313" key="2">
    <source>
        <dbReference type="EMBL" id="KAF2451941.1"/>
    </source>
</evidence>
<organism evidence="2 3">
    <name type="scientific">Karstenula rhodostoma CBS 690.94</name>
    <dbReference type="NCBI Taxonomy" id="1392251"/>
    <lineage>
        <taxon>Eukaryota</taxon>
        <taxon>Fungi</taxon>
        <taxon>Dikarya</taxon>
        <taxon>Ascomycota</taxon>
        <taxon>Pezizomycotina</taxon>
        <taxon>Dothideomycetes</taxon>
        <taxon>Pleosporomycetidae</taxon>
        <taxon>Pleosporales</taxon>
        <taxon>Massarineae</taxon>
        <taxon>Didymosphaeriaceae</taxon>
        <taxon>Karstenula</taxon>
    </lineage>
</organism>
<dbReference type="OrthoDB" id="3801166at2759"/>
<dbReference type="AlphaFoldDB" id="A0A9P4UIP2"/>
<protein>
    <submittedName>
        <fullName evidence="2">Uncharacterized protein</fullName>
    </submittedName>
</protein>
<accession>A0A9P4UIP2</accession>
<proteinExistence type="predicted"/>
<keyword evidence="3" id="KW-1185">Reference proteome</keyword>
<comment type="caution">
    <text evidence="2">The sequence shown here is derived from an EMBL/GenBank/DDBJ whole genome shotgun (WGS) entry which is preliminary data.</text>
</comment>
<feature type="compositionally biased region" description="Acidic residues" evidence="1">
    <location>
        <begin position="206"/>
        <end position="223"/>
    </location>
</feature>
<dbReference type="Proteomes" id="UP000799764">
    <property type="component" value="Unassembled WGS sequence"/>
</dbReference>
<evidence type="ECO:0000256" key="1">
    <source>
        <dbReference type="SAM" id="MobiDB-lite"/>
    </source>
</evidence>
<feature type="compositionally biased region" description="Basic and acidic residues" evidence="1">
    <location>
        <begin position="177"/>
        <end position="205"/>
    </location>
</feature>
<reference evidence="2" key="1">
    <citation type="journal article" date="2020" name="Stud. Mycol.">
        <title>101 Dothideomycetes genomes: a test case for predicting lifestyles and emergence of pathogens.</title>
        <authorList>
            <person name="Haridas S."/>
            <person name="Albert R."/>
            <person name="Binder M."/>
            <person name="Bloem J."/>
            <person name="Labutti K."/>
            <person name="Salamov A."/>
            <person name="Andreopoulos B."/>
            <person name="Baker S."/>
            <person name="Barry K."/>
            <person name="Bills G."/>
            <person name="Bluhm B."/>
            <person name="Cannon C."/>
            <person name="Castanera R."/>
            <person name="Culley D."/>
            <person name="Daum C."/>
            <person name="Ezra D."/>
            <person name="Gonzalez J."/>
            <person name="Henrissat B."/>
            <person name="Kuo A."/>
            <person name="Liang C."/>
            <person name="Lipzen A."/>
            <person name="Lutzoni F."/>
            <person name="Magnuson J."/>
            <person name="Mondo S."/>
            <person name="Nolan M."/>
            <person name="Ohm R."/>
            <person name="Pangilinan J."/>
            <person name="Park H.-J."/>
            <person name="Ramirez L."/>
            <person name="Alfaro M."/>
            <person name="Sun H."/>
            <person name="Tritt A."/>
            <person name="Yoshinaga Y."/>
            <person name="Zwiers L.-H."/>
            <person name="Turgeon B."/>
            <person name="Goodwin S."/>
            <person name="Spatafora J."/>
            <person name="Crous P."/>
            <person name="Grigoriev I."/>
        </authorList>
    </citation>
    <scope>NUCLEOTIDE SEQUENCE</scope>
    <source>
        <strain evidence="2">CBS 690.94</strain>
    </source>
</reference>
<feature type="compositionally biased region" description="Basic and acidic residues" evidence="1">
    <location>
        <begin position="121"/>
        <end position="134"/>
    </location>
</feature>
<dbReference type="EMBL" id="MU001492">
    <property type="protein sequence ID" value="KAF2451941.1"/>
    <property type="molecule type" value="Genomic_DNA"/>
</dbReference>
<feature type="region of interest" description="Disordered" evidence="1">
    <location>
        <begin position="1"/>
        <end position="241"/>
    </location>
</feature>
<feature type="compositionally biased region" description="Polar residues" evidence="1">
    <location>
        <begin position="140"/>
        <end position="160"/>
    </location>
</feature>
<name>A0A9P4UIP2_9PLEO</name>
<gene>
    <name evidence="2" type="ORF">P171DRAFT_515855</name>
</gene>